<keyword evidence="4" id="KW-1185">Reference proteome</keyword>
<feature type="region of interest" description="Disordered" evidence="2">
    <location>
        <begin position="1"/>
        <end position="88"/>
    </location>
</feature>
<comment type="caution">
    <text evidence="3">The sequence shown here is derived from an EMBL/GenBank/DDBJ whole genome shotgun (WGS) entry which is preliminary data.</text>
</comment>
<keyword evidence="1" id="KW-0175">Coiled coil</keyword>
<accession>A0ABN3FH86</accession>
<dbReference type="InterPro" id="IPR046282">
    <property type="entry name" value="DUF6319"/>
</dbReference>
<dbReference type="Proteomes" id="UP001501218">
    <property type="component" value="Unassembled WGS sequence"/>
</dbReference>
<reference evidence="3 4" key="1">
    <citation type="journal article" date="2019" name="Int. J. Syst. Evol. Microbiol.">
        <title>The Global Catalogue of Microorganisms (GCM) 10K type strain sequencing project: providing services to taxonomists for standard genome sequencing and annotation.</title>
        <authorList>
            <consortium name="The Broad Institute Genomics Platform"/>
            <consortium name="The Broad Institute Genome Sequencing Center for Infectious Disease"/>
            <person name="Wu L."/>
            <person name="Ma J."/>
        </authorList>
    </citation>
    <scope>NUCLEOTIDE SEQUENCE [LARGE SCALE GENOMIC DNA]</scope>
    <source>
        <strain evidence="3 4">JCM 16221</strain>
    </source>
</reference>
<protein>
    <recommendedName>
        <fullName evidence="5">Mucin</fullName>
    </recommendedName>
</protein>
<feature type="coiled-coil region" evidence="1">
    <location>
        <begin position="141"/>
        <end position="168"/>
    </location>
</feature>
<evidence type="ECO:0000313" key="4">
    <source>
        <dbReference type="Proteomes" id="UP001501218"/>
    </source>
</evidence>
<gene>
    <name evidence="3" type="ORF">GCM10009854_01480</name>
</gene>
<proteinExistence type="predicted"/>
<organism evidence="3 4">
    <name type="scientific">Saccharopolyspora halophila</name>
    <dbReference type="NCBI Taxonomy" id="405551"/>
    <lineage>
        <taxon>Bacteria</taxon>
        <taxon>Bacillati</taxon>
        <taxon>Actinomycetota</taxon>
        <taxon>Actinomycetes</taxon>
        <taxon>Pseudonocardiales</taxon>
        <taxon>Pseudonocardiaceae</taxon>
        <taxon>Saccharopolyspora</taxon>
    </lineage>
</organism>
<dbReference type="Pfam" id="PF19844">
    <property type="entry name" value="DUF6319"/>
    <property type="match status" value="1"/>
</dbReference>
<evidence type="ECO:0008006" key="5">
    <source>
        <dbReference type="Google" id="ProtNLM"/>
    </source>
</evidence>
<feature type="compositionally biased region" description="Basic residues" evidence="2">
    <location>
        <begin position="75"/>
        <end position="86"/>
    </location>
</feature>
<feature type="compositionally biased region" description="Low complexity" evidence="2">
    <location>
        <begin position="1"/>
        <end position="65"/>
    </location>
</feature>
<evidence type="ECO:0000256" key="1">
    <source>
        <dbReference type="SAM" id="Coils"/>
    </source>
</evidence>
<dbReference type="RefSeq" id="WP_344125317.1">
    <property type="nucleotide sequence ID" value="NZ_BAAARA010000001.1"/>
</dbReference>
<evidence type="ECO:0000313" key="3">
    <source>
        <dbReference type="EMBL" id="GAA2330393.1"/>
    </source>
</evidence>
<sequence length="174" mass="17993">MTEEQTIQAEASASQEATEAPATEAAASDASSAESTPATESAAESAAESATSGDAPAPDSASADKQAAESPAPKKQTRKKSTAKKTRTVELTLTVTGTADGEWQAELLHSGKRVVQGLQVPAAAVSKAAAELHSDISETIEDVLHKARQEQEAKLAELEAEVERVRKALAELEG</sequence>
<dbReference type="EMBL" id="BAAARA010000001">
    <property type="protein sequence ID" value="GAA2330393.1"/>
    <property type="molecule type" value="Genomic_DNA"/>
</dbReference>
<name>A0ABN3FH86_9PSEU</name>
<evidence type="ECO:0000256" key="2">
    <source>
        <dbReference type="SAM" id="MobiDB-lite"/>
    </source>
</evidence>